<evidence type="ECO:0000313" key="3">
    <source>
        <dbReference type="Proteomes" id="UP000177528"/>
    </source>
</evidence>
<dbReference type="EMBL" id="MHHR01000027">
    <property type="protein sequence ID" value="OGY33673.1"/>
    <property type="molecule type" value="Genomic_DNA"/>
</dbReference>
<name>A0A1G1X117_9BACT</name>
<proteinExistence type="predicted"/>
<organism evidence="2 3">
    <name type="scientific">Candidatus Andersenbacteria bacterium RIFCSPHIGHO2_12_FULL_45_11</name>
    <dbReference type="NCBI Taxonomy" id="1797281"/>
    <lineage>
        <taxon>Bacteria</taxon>
        <taxon>Candidatus Anderseniibacteriota</taxon>
    </lineage>
</organism>
<dbReference type="AlphaFoldDB" id="A0A1G1X117"/>
<feature type="region of interest" description="Disordered" evidence="1">
    <location>
        <begin position="32"/>
        <end position="53"/>
    </location>
</feature>
<comment type="caution">
    <text evidence="2">The sequence shown here is derived from an EMBL/GenBank/DDBJ whole genome shotgun (WGS) entry which is preliminary data.</text>
</comment>
<sequence length="115" mass="13830">MDANEISKYIDEAVEKADIKAKERHVIWQKEQDKKHADWTKKQDEKHAVWEKESEERTQRYIGAFKEDHTWTLKAIEENTKDIPEMKEKIDIMFENMATQEVDITMLKEAAHRRN</sequence>
<gene>
    <name evidence="2" type="ORF">A3D99_00120</name>
</gene>
<evidence type="ECO:0000313" key="2">
    <source>
        <dbReference type="EMBL" id="OGY33673.1"/>
    </source>
</evidence>
<protein>
    <submittedName>
        <fullName evidence="2">Uncharacterized protein</fullName>
    </submittedName>
</protein>
<evidence type="ECO:0000256" key="1">
    <source>
        <dbReference type="SAM" id="MobiDB-lite"/>
    </source>
</evidence>
<dbReference type="Proteomes" id="UP000177528">
    <property type="component" value="Unassembled WGS sequence"/>
</dbReference>
<accession>A0A1G1X117</accession>
<reference evidence="2 3" key="1">
    <citation type="journal article" date="2016" name="Nat. Commun.">
        <title>Thousands of microbial genomes shed light on interconnected biogeochemical processes in an aquifer system.</title>
        <authorList>
            <person name="Anantharaman K."/>
            <person name="Brown C.T."/>
            <person name="Hug L.A."/>
            <person name="Sharon I."/>
            <person name="Castelle C.J."/>
            <person name="Probst A.J."/>
            <person name="Thomas B.C."/>
            <person name="Singh A."/>
            <person name="Wilkins M.J."/>
            <person name="Karaoz U."/>
            <person name="Brodie E.L."/>
            <person name="Williams K.H."/>
            <person name="Hubbard S.S."/>
            <person name="Banfield J.F."/>
        </authorList>
    </citation>
    <scope>NUCLEOTIDE SEQUENCE [LARGE SCALE GENOMIC DNA]</scope>
</reference>